<dbReference type="PANTHER" id="PTHR45527">
    <property type="entry name" value="NONRIBOSOMAL PEPTIDE SYNTHETASE"/>
    <property type="match status" value="1"/>
</dbReference>
<proteinExistence type="predicted"/>
<dbReference type="Proteomes" id="UP000637061">
    <property type="component" value="Unassembled WGS sequence"/>
</dbReference>
<keyword evidence="2" id="KW-0596">Phosphopantetheine</keyword>
<dbReference type="GO" id="GO:0031177">
    <property type="term" value="F:phosphopantetheine binding"/>
    <property type="evidence" value="ECO:0007669"/>
    <property type="project" value="InterPro"/>
</dbReference>
<gene>
    <name evidence="5" type="ORF">JEU22_33235</name>
</gene>
<dbReference type="AlphaFoldDB" id="A0A8I1ENG9"/>
<sequence length="105" mass="11501">AQSQRAYVAPQSELEQQVAAIWTQVLGLERVGLTDNFFELGGHSLLVINIVSRIQLELGLKLVPQLLFQYPVLGALVAQLQATGAQVQDSTLSRLEDLLDDMEGL</sequence>
<dbReference type="RefSeq" id="WP_198748431.1">
    <property type="nucleotide sequence ID" value="NZ_JAEHTE010000101.1"/>
</dbReference>
<name>A0A8I1ENG9_PSEPU</name>
<evidence type="ECO:0000256" key="3">
    <source>
        <dbReference type="ARBA" id="ARBA00022553"/>
    </source>
</evidence>
<feature type="non-terminal residue" evidence="5">
    <location>
        <position position="1"/>
    </location>
</feature>
<dbReference type="Pfam" id="PF00550">
    <property type="entry name" value="PP-binding"/>
    <property type="match status" value="1"/>
</dbReference>
<feature type="domain" description="Carrier" evidence="4">
    <location>
        <begin position="9"/>
        <end position="84"/>
    </location>
</feature>
<keyword evidence="3" id="KW-0597">Phosphoprotein</keyword>
<dbReference type="InterPro" id="IPR006162">
    <property type="entry name" value="Ppantetheine_attach_site"/>
</dbReference>
<dbReference type="GO" id="GO:0043041">
    <property type="term" value="P:amino acid activation for nonribosomal peptide biosynthetic process"/>
    <property type="evidence" value="ECO:0007669"/>
    <property type="project" value="TreeGrafter"/>
</dbReference>
<dbReference type="SMART" id="SM00823">
    <property type="entry name" value="PKS_PP"/>
    <property type="match status" value="1"/>
</dbReference>
<dbReference type="Gene3D" id="1.10.1200.10">
    <property type="entry name" value="ACP-like"/>
    <property type="match status" value="1"/>
</dbReference>
<dbReference type="GO" id="GO:0044550">
    <property type="term" value="P:secondary metabolite biosynthetic process"/>
    <property type="evidence" value="ECO:0007669"/>
    <property type="project" value="TreeGrafter"/>
</dbReference>
<evidence type="ECO:0000313" key="6">
    <source>
        <dbReference type="Proteomes" id="UP000637061"/>
    </source>
</evidence>
<evidence type="ECO:0000259" key="4">
    <source>
        <dbReference type="PROSITE" id="PS50075"/>
    </source>
</evidence>
<dbReference type="SUPFAM" id="SSF47336">
    <property type="entry name" value="ACP-like"/>
    <property type="match status" value="1"/>
</dbReference>
<reference evidence="5" key="1">
    <citation type="submission" date="2020-12" db="EMBL/GenBank/DDBJ databases">
        <title>Enhanced detection system for hospital associated transmission using whole genome sequencing surveillance.</title>
        <authorList>
            <person name="Harrison L.H."/>
            <person name="Van Tyne D."/>
            <person name="Marsh J.W."/>
            <person name="Griffith M.P."/>
            <person name="Snyder D.J."/>
            <person name="Cooper V.S."/>
            <person name="Mustapha M."/>
        </authorList>
    </citation>
    <scope>NUCLEOTIDE SEQUENCE</scope>
    <source>
        <strain evidence="5">PSB00042</strain>
    </source>
</reference>
<evidence type="ECO:0000313" key="5">
    <source>
        <dbReference type="EMBL" id="MBI6888781.1"/>
    </source>
</evidence>
<comment type="cofactor">
    <cofactor evidence="1">
        <name>pantetheine 4'-phosphate</name>
        <dbReference type="ChEBI" id="CHEBI:47942"/>
    </cofactor>
</comment>
<dbReference type="PANTHER" id="PTHR45527:SF1">
    <property type="entry name" value="FATTY ACID SYNTHASE"/>
    <property type="match status" value="1"/>
</dbReference>
<dbReference type="InterPro" id="IPR020806">
    <property type="entry name" value="PKS_PP-bd"/>
</dbReference>
<dbReference type="FunFam" id="1.10.1200.10:FF:000005">
    <property type="entry name" value="Nonribosomal peptide synthetase 1"/>
    <property type="match status" value="1"/>
</dbReference>
<comment type="caution">
    <text evidence="5">The sequence shown here is derived from an EMBL/GenBank/DDBJ whole genome shotgun (WGS) entry which is preliminary data.</text>
</comment>
<dbReference type="GO" id="GO:0005829">
    <property type="term" value="C:cytosol"/>
    <property type="evidence" value="ECO:0007669"/>
    <property type="project" value="TreeGrafter"/>
</dbReference>
<dbReference type="PROSITE" id="PS50075">
    <property type="entry name" value="CARRIER"/>
    <property type="match status" value="1"/>
</dbReference>
<dbReference type="InterPro" id="IPR036736">
    <property type="entry name" value="ACP-like_sf"/>
</dbReference>
<accession>A0A8I1ENG9</accession>
<protein>
    <recommendedName>
        <fullName evidence="4">Carrier domain-containing protein</fullName>
    </recommendedName>
</protein>
<dbReference type="EMBL" id="JAEHTE010000101">
    <property type="protein sequence ID" value="MBI6888781.1"/>
    <property type="molecule type" value="Genomic_DNA"/>
</dbReference>
<evidence type="ECO:0000256" key="1">
    <source>
        <dbReference type="ARBA" id="ARBA00001957"/>
    </source>
</evidence>
<dbReference type="PROSITE" id="PS00012">
    <property type="entry name" value="PHOSPHOPANTETHEINE"/>
    <property type="match status" value="1"/>
</dbReference>
<evidence type="ECO:0000256" key="2">
    <source>
        <dbReference type="ARBA" id="ARBA00022450"/>
    </source>
</evidence>
<dbReference type="InterPro" id="IPR009081">
    <property type="entry name" value="PP-bd_ACP"/>
</dbReference>
<organism evidence="5 6">
    <name type="scientific">Pseudomonas putida</name>
    <name type="common">Arthrobacter siderocapsulatus</name>
    <dbReference type="NCBI Taxonomy" id="303"/>
    <lineage>
        <taxon>Bacteria</taxon>
        <taxon>Pseudomonadati</taxon>
        <taxon>Pseudomonadota</taxon>
        <taxon>Gammaproteobacteria</taxon>
        <taxon>Pseudomonadales</taxon>
        <taxon>Pseudomonadaceae</taxon>
        <taxon>Pseudomonas</taxon>
    </lineage>
</organism>